<evidence type="ECO:0008006" key="3">
    <source>
        <dbReference type="Google" id="ProtNLM"/>
    </source>
</evidence>
<evidence type="ECO:0000313" key="2">
    <source>
        <dbReference type="Proteomes" id="UP001177023"/>
    </source>
</evidence>
<proteinExistence type="predicted"/>
<dbReference type="SUPFAM" id="SSF55486">
    <property type="entry name" value="Metalloproteases ('zincins'), catalytic domain"/>
    <property type="match status" value="1"/>
</dbReference>
<feature type="non-terminal residue" evidence="1">
    <location>
        <position position="267"/>
    </location>
</feature>
<dbReference type="GO" id="GO:0008237">
    <property type="term" value="F:metallopeptidase activity"/>
    <property type="evidence" value="ECO:0007669"/>
    <property type="project" value="InterPro"/>
</dbReference>
<dbReference type="EMBL" id="CATQJA010002663">
    <property type="protein sequence ID" value="CAJ0581826.1"/>
    <property type="molecule type" value="Genomic_DNA"/>
</dbReference>
<keyword evidence="2" id="KW-1185">Reference proteome</keyword>
<gene>
    <name evidence="1" type="ORF">MSPICULIGERA_LOCUS19980</name>
</gene>
<comment type="caution">
    <text evidence="1">The sequence shown here is derived from an EMBL/GenBank/DDBJ whole genome shotgun (WGS) entry which is preliminary data.</text>
</comment>
<name>A0AA36D6R7_9BILA</name>
<organism evidence="1 2">
    <name type="scientific">Mesorhabditis spiculigera</name>
    <dbReference type="NCBI Taxonomy" id="96644"/>
    <lineage>
        <taxon>Eukaryota</taxon>
        <taxon>Metazoa</taxon>
        <taxon>Ecdysozoa</taxon>
        <taxon>Nematoda</taxon>
        <taxon>Chromadorea</taxon>
        <taxon>Rhabditida</taxon>
        <taxon>Rhabditina</taxon>
        <taxon>Rhabditomorpha</taxon>
        <taxon>Rhabditoidea</taxon>
        <taxon>Rhabditidae</taxon>
        <taxon>Mesorhabditinae</taxon>
        <taxon>Mesorhabditis</taxon>
    </lineage>
</organism>
<accession>A0AA36D6R7</accession>
<evidence type="ECO:0000313" key="1">
    <source>
        <dbReference type="EMBL" id="CAJ0581826.1"/>
    </source>
</evidence>
<protein>
    <recommendedName>
        <fullName evidence="3">Peptidase M12A domain-containing protein</fullName>
    </recommendedName>
</protein>
<sequence length="267" mass="30905">MECPLLQARAAPTLFGNEIDGNVGEVVRTPNQVVYFWPSLTDPEKTLLRDAFWQIQRRTCLRFEEQEYKPWFHADRWDAARPYILVRKSKKYAAYSEGTVESTVGRTILYVSEASFNMNSYNHSRGAIMDQLVRFMGLKREIYRPDAPSYIQPIGAGQTLSRAPQFHAAQLEWPFDPESITVPLWARDIYTLTEYCPARNSADIGAGQRVGLLTRWDTIKLNSMYCPGQIVADADPHRGPCVVPRQKDLDEFRRRAWAYKRLHNNWN</sequence>
<dbReference type="Proteomes" id="UP001177023">
    <property type="component" value="Unassembled WGS sequence"/>
</dbReference>
<dbReference type="InterPro" id="IPR024079">
    <property type="entry name" value="MetalloPept_cat_dom_sf"/>
</dbReference>
<reference evidence="1" key="1">
    <citation type="submission" date="2023-06" db="EMBL/GenBank/DDBJ databases">
        <authorList>
            <person name="Delattre M."/>
        </authorList>
    </citation>
    <scope>NUCLEOTIDE SEQUENCE</scope>
    <source>
        <strain evidence="1">AF72</strain>
    </source>
</reference>
<dbReference type="AlphaFoldDB" id="A0AA36D6R7"/>
<dbReference type="Gene3D" id="3.40.390.10">
    <property type="entry name" value="Collagenase (Catalytic Domain)"/>
    <property type="match status" value="1"/>
</dbReference>